<protein>
    <submittedName>
        <fullName evidence="1">Uncharacterized protein</fullName>
    </submittedName>
</protein>
<comment type="caution">
    <text evidence="1">The sequence shown here is derived from an EMBL/GenBank/DDBJ whole genome shotgun (WGS) entry which is preliminary data.</text>
</comment>
<reference evidence="1 2" key="1">
    <citation type="submission" date="2024-01" db="EMBL/GenBank/DDBJ databases">
        <title>The genomes of 5 underutilized Papilionoideae crops provide insights into root nodulation and disease resistanc.</title>
        <authorList>
            <person name="Jiang F."/>
        </authorList>
    </citation>
    <scope>NUCLEOTIDE SEQUENCE [LARGE SCALE GENOMIC DNA]</scope>
    <source>
        <strain evidence="1">LVBAO_FW01</strain>
        <tissue evidence="1">Leaves</tissue>
    </source>
</reference>
<proteinExistence type="predicted"/>
<keyword evidence="2" id="KW-1185">Reference proteome</keyword>
<accession>A0AAN9MRB9</accession>
<evidence type="ECO:0000313" key="1">
    <source>
        <dbReference type="EMBL" id="KAK7358601.1"/>
    </source>
</evidence>
<organism evidence="1 2">
    <name type="scientific">Canavalia gladiata</name>
    <name type="common">Sword bean</name>
    <name type="synonym">Dolichos gladiatus</name>
    <dbReference type="NCBI Taxonomy" id="3824"/>
    <lineage>
        <taxon>Eukaryota</taxon>
        <taxon>Viridiplantae</taxon>
        <taxon>Streptophyta</taxon>
        <taxon>Embryophyta</taxon>
        <taxon>Tracheophyta</taxon>
        <taxon>Spermatophyta</taxon>
        <taxon>Magnoliopsida</taxon>
        <taxon>eudicotyledons</taxon>
        <taxon>Gunneridae</taxon>
        <taxon>Pentapetalae</taxon>
        <taxon>rosids</taxon>
        <taxon>fabids</taxon>
        <taxon>Fabales</taxon>
        <taxon>Fabaceae</taxon>
        <taxon>Papilionoideae</taxon>
        <taxon>50 kb inversion clade</taxon>
        <taxon>NPAAA clade</taxon>
        <taxon>indigoferoid/millettioid clade</taxon>
        <taxon>Phaseoleae</taxon>
        <taxon>Canavalia</taxon>
    </lineage>
</organism>
<sequence>MKAKAPTFVNKSWFCGSGLTSENLWLRYRFYYACKVQKWEKKKEAMDLTWSNTILQWHRLQRERKIYEINEVVP</sequence>
<dbReference type="Proteomes" id="UP001367508">
    <property type="component" value="Unassembled WGS sequence"/>
</dbReference>
<evidence type="ECO:0000313" key="2">
    <source>
        <dbReference type="Proteomes" id="UP001367508"/>
    </source>
</evidence>
<name>A0AAN9MRB9_CANGL</name>
<dbReference type="EMBL" id="JAYMYQ010000001">
    <property type="protein sequence ID" value="KAK7358601.1"/>
    <property type="molecule type" value="Genomic_DNA"/>
</dbReference>
<gene>
    <name evidence="1" type="ORF">VNO77_00535</name>
</gene>
<dbReference type="AlphaFoldDB" id="A0AAN9MRB9"/>